<evidence type="ECO:0008006" key="5">
    <source>
        <dbReference type="Google" id="ProtNLM"/>
    </source>
</evidence>
<keyword evidence="4" id="KW-1185">Reference proteome</keyword>
<dbReference type="InterPro" id="IPR014544">
    <property type="entry name" value="UCP028408"/>
</dbReference>
<proteinExistence type="predicted"/>
<dbReference type="InterPro" id="IPR024534">
    <property type="entry name" value="JetD_C"/>
</dbReference>
<feature type="domain" description="DUF3322" evidence="2">
    <location>
        <begin position="4"/>
        <end position="186"/>
    </location>
</feature>
<dbReference type="RefSeq" id="WP_166864619.1">
    <property type="nucleotide sequence ID" value="NZ_JAAQOM010000025.1"/>
</dbReference>
<dbReference type="Pfam" id="PF09983">
    <property type="entry name" value="JetD_C"/>
    <property type="match status" value="1"/>
</dbReference>
<feature type="domain" description="Wadjet protein JetD C-terminal" evidence="1">
    <location>
        <begin position="204"/>
        <end position="381"/>
    </location>
</feature>
<dbReference type="Proteomes" id="UP000716322">
    <property type="component" value="Unassembled WGS sequence"/>
</dbReference>
<name>A0ABX0PJL5_9BURK</name>
<dbReference type="InterPro" id="IPR024537">
    <property type="entry name" value="DUF3322"/>
</dbReference>
<dbReference type="Pfam" id="PF11795">
    <property type="entry name" value="DUF3322"/>
    <property type="match status" value="1"/>
</dbReference>
<comment type="caution">
    <text evidence="3">The sequence shown here is derived from an EMBL/GenBank/DDBJ whole genome shotgun (WGS) entry which is preliminary data.</text>
</comment>
<dbReference type="EMBL" id="JAAQOM010000025">
    <property type="protein sequence ID" value="NIA57638.1"/>
    <property type="molecule type" value="Genomic_DNA"/>
</dbReference>
<sequence>MKLPTDVRALLRRRFDNRHRDWFAAPDAGEEWPLTIPLGVPTEQAARGRLDAALAWVRAWQSWQGTGMLQWTERQWRTLGTQRMPELLRLAGPREVAAWLDEADRWDRACRREAAMVRRWPVLTGRLSRSFDVLADYPDADFERLVATLAWLERHPDSGLYLRQLPIPGLDTKWIEARKSVLAELLCRVTGRAGIDGDFHALCGLRRAPLRLRMRVLDPTLRDRVGGLGDLTVPIEELARLGLAPRHVVIVENLQTGLAFGDLPGTVVFMALGYGVDVLASVPWISKADCFYWGDIDTHGFAILSHLRARLPDVRSVFMDEPTLLAHRTLWSSEASQHAAQELPHLRPAEHTLYRALKDHVPGPAVRLEQERIAWDFVWPTLVDLFATPHAPLRGN</sequence>
<evidence type="ECO:0000259" key="1">
    <source>
        <dbReference type="Pfam" id="PF09983"/>
    </source>
</evidence>
<reference evidence="3 4" key="1">
    <citation type="submission" date="2020-03" db="EMBL/GenBank/DDBJ databases">
        <title>Genome sequence of strain Massilia sp. TW-1.</title>
        <authorList>
            <person name="Chaudhary D.K."/>
        </authorList>
    </citation>
    <scope>NUCLEOTIDE SEQUENCE [LARGE SCALE GENOMIC DNA]</scope>
    <source>
        <strain evidence="3 4">TW-1</strain>
    </source>
</reference>
<protein>
    <recommendedName>
        <fullName evidence="5">Wadjet protein JetD C-terminal domain-containing protein</fullName>
    </recommendedName>
</protein>
<organism evidence="3 4">
    <name type="scientific">Telluria antibiotica</name>
    <dbReference type="NCBI Taxonomy" id="2717319"/>
    <lineage>
        <taxon>Bacteria</taxon>
        <taxon>Pseudomonadati</taxon>
        <taxon>Pseudomonadota</taxon>
        <taxon>Betaproteobacteria</taxon>
        <taxon>Burkholderiales</taxon>
        <taxon>Oxalobacteraceae</taxon>
        <taxon>Telluria group</taxon>
        <taxon>Telluria</taxon>
    </lineage>
</organism>
<dbReference type="PIRSF" id="PIRSF028408">
    <property type="entry name" value="UCP028408"/>
    <property type="match status" value="1"/>
</dbReference>
<gene>
    <name evidence="3" type="ORF">HAV22_28835</name>
</gene>
<accession>A0ABX0PJL5</accession>
<evidence type="ECO:0000313" key="3">
    <source>
        <dbReference type="EMBL" id="NIA57638.1"/>
    </source>
</evidence>
<evidence type="ECO:0000259" key="2">
    <source>
        <dbReference type="Pfam" id="PF11795"/>
    </source>
</evidence>
<evidence type="ECO:0000313" key="4">
    <source>
        <dbReference type="Proteomes" id="UP000716322"/>
    </source>
</evidence>